<keyword evidence="4" id="KW-1185">Reference proteome</keyword>
<evidence type="ECO:0000313" key="3">
    <source>
        <dbReference type="EMBL" id="APG61081.1"/>
    </source>
</evidence>
<sequence>MKRQSKYIINGLFLVCLLFAGGEIKAQQIEDYLRLGAENNPEVKAAYANFEAALQKAPQMSSLPDPTLTISAFGQMMETRLGPQEARFSLMQMFPWFGKLEAEKNTALLMADAKFQNYLLSRQKLFLDIKTAYAEMYSVSEEIKLREKNLEILDSYRKLALNRFEAGSAPMVNVVKVDIKREEAITGIELMKEELETLKRQFNFLLNRTADAEVIIQNDLELDATQALLTSAENANFQDHPDVEMLEKEKQAFENEQLVAKKMGLPMIGLGVDYTVIGKRMDANPMDNGQDAIMPMLSVSLPIFRKKYNARIEESKLMAQATVQQKTAAINDLKSEFEMASYKLKKSERLIQLYDKQIESSGQANKLLISGFSNANSDFEEVLQMNQDVLMFQTEKIAAMAEAYKAAAKLQFLLFKNTSDENE</sequence>
<dbReference type="InterPro" id="IPR003423">
    <property type="entry name" value="OMP_efflux"/>
</dbReference>
<dbReference type="Proteomes" id="UP000182510">
    <property type="component" value="Chromosome"/>
</dbReference>
<evidence type="ECO:0000256" key="1">
    <source>
        <dbReference type="ARBA" id="ARBA00007613"/>
    </source>
</evidence>
<proteinExistence type="inferred from homology"/>
<dbReference type="STRING" id="1913577.LPB144_11975"/>
<dbReference type="InterPro" id="IPR010131">
    <property type="entry name" value="MdtP/NodT-like"/>
</dbReference>
<feature type="coiled-coil region" evidence="2">
    <location>
        <begin position="181"/>
        <end position="208"/>
    </location>
</feature>
<dbReference type="GO" id="GO:0015562">
    <property type="term" value="F:efflux transmembrane transporter activity"/>
    <property type="evidence" value="ECO:0007669"/>
    <property type="project" value="InterPro"/>
</dbReference>
<dbReference type="KEGG" id="grl:LPB144_11975"/>
<gene>
    <name evidence="3" type="ORF">LPB144_11975</name>
</gene>
<dbReference type="OrthoDB" id="1680428at2"/>
<dbReference type="EMBL" id="CP018153">
    <property type="protein sequence ID" value="APG61081.1"/>
    <property type="molecule type" value="Genomic_DNA"/>
</dbReference>
<dbReference type="PANTHER" id="PTHR30203">
    <property type="entry name" value="OUTER MEMBRANE CATION EFFLUX PROTEIN"/>
    <property type="match status" value="1"/>
</dbReference>
<evidence type="ECO:0008006" key="5">
    <source>
        <dbReference type="Google" id="ProtNLM"/>
    </source>
</evidence>
<keyword evidence="2" id="KW-0175">Coiled coil</keyword>
<reference evidence="3 4" key="1">
    <citation type="submission" date="2016-11" db="EMBL/GenBank/DDBJ databases">
        <title>Gramella sp. LPB0144 isolated from marine environment.</title>
        <authorList>
            <person name="Kim E."/>
            <person name="Yi H."/>
        </authorList>
    </citation>
    <scope>NUCLEOTIDE SEQUENCE [LARGE SCALE GENOMIC DNA]</scope>
    <source>
        <strain evidence="3 4">LPB0144</strain>
    </source>
</reference>
<evidence type="ECO:0000256" key="2">
    <source>
        <dbReference type="SAM" id="Coils"/>
    </source>
</evidence>
<dbReference type="SUPFAM" id="SSF56954">
    <property type="entry name" value="Outer membrane efflux proteins (OEP)"/>
    <property type="match status" value="1"/>
</dbReference>
<organism evidence="3 4">
    <name type="scientific">Christiangramia salexigens</name>
    <dbReference type="NCBI Taxonomy" id="1913577"/>
    <lineage>
        <taxon>Bacteria</taxon>
        <taxon>Pseudomonadati</taxon>
        <taxon>Bacteroidota</taxon>
        <taxon>Flavobacteriia</taxon>
        <taxon>Flavobacteriales</taxon>
        <taxon>Flavobacteriaceae</taxon>
        <taxon>Christiangramia</taxon>
    </lineage>
</organism>
<accession>A0A1L3J7K2</accession>
<evidence type="ECO:0000313" key="4">
    <source>
        <dbReference type="Proteomes" id="UP000182510"/>
    </source>
</evidence>
<dbReference type="RefSeq" id="WP_072553771.1">
    <property type="nucleotide sequence ID" value="NZ_CP018153.1"/>
</dbReference>
<comment type="similarity">
    <text evidence="1">Belongs to the outer membrane factor (OMF) (TC 1.B.17) family.</text>
</comment>
<protein>
    <recommendedName>
        <fullName evidence="5">Transporter</fullName>
    </recommendedName>
</protein>
<dbReference type="AlphaFoldDB" id="A0A1L3J7K2"/>
<dbReference type="Gene3D" id="1.20.1600.10">
    <property type="entry name" value="Outer membrane efflux proteins (OEP)"/>
    <property type="match status" value="1"/>
</dbReference>
<dbReference type="PANTHER" id="PTHR30203:SF30">
    <property type="entry name" value="OUTER MEMBRANE PROTEIN-RELATED"/>
    <property type="match status" value="1"/>
</dbReference>
<dbReference type="Pfam" id="PF02321">
    <property type="entry name" value="OEP"/>
    <property type="match status" value="1"/>
</dbReference>
<name>A0A1L3J7K2_9FLAO</name>